<proteinExistence type="predicted"/>
<evidence type="ECO:0000313" key="2">
    <source>
        <dbReference type="EMBL" id="SVB97576.1"/>
    </source>
</evidence>
<evidence type="ECO:0000256" key="1">
    <source>
        <dbReference type="SAM" id="Phobius"/>
    </source>
</evidence>
<dbReference type="AlphaFoldDB" id="A0A382ID92"/>
<feature type="non-terminal residue" evidence="2">
    <location>
        <position position="22"/>
    </location>
</feature>
<sequence length="22" mass="2674">MNNAWFYFHCVLALVILVKDYN</sequence>
<protein>
    <submittedName>
        <fullName evidence="2">Uncharacterized protein</fullName>
    </submittedName>
</protein>
<keyword evidence="1" id="KW-0472">Membrane</keyword>
<feature type="transmembrane region" description="Helical" evidence="1">
    <location>
        <begin position="6"/>
        <end position="21"/>
    </location>
</feature>
<dbReference type="EMBL" id="UINC01066646">
    <property type="protein sequence ID" value="SVB97576.1"/>
    <property type="molecule type" value="Genomic_DNA"/>
</dbReference>
<gene>
    <name evidence="2" type="ORF">METZ01_LOCUS250430</name>
</gene>
<reference evidence="2" key="1">
    <citation type="submission" date="2018-05" db="EMBL/GenBank/DDBJ databases">
        <authorList>
            <person name="Lanie J.A."/>
            <person name="Ng W.-L."/>
            <person name="Kazmierczak K.M."/>
            <person name="Andrzejewski T.M."/>
            <person name="Davidsen T.M."/>
            <person name="Wayne K.J."/>
            <person name="Tettelin H."/>
            <person name="Glass J.I."/>
            <person name="Rusch D."/>
            <person name="Podicherti R."/>
            <person name="Tsui H.-C.T."/>
            <person name="Winkler M.E."/>
        </authorList>
    </citation>
    <scope>NUCLEOTIDE SEQUENCE</scope>
</reference>
<organism evidence="2">
    <name type="scientific">marine metagenome</name>
    <dbReference type="NCBI Taxonomy" id="408172"/>
    <lineage>
        <taxon>unclassified sequences</taxon>
        <taxon>metagenomes</taxon>
        <taxon>ecological metagenomes</taxon>
    </lineage>
</organism>
<keyword evidence="1" id="KW-1133">Transmembrane helix</keyword>
<accession>A0A382ID92</accession>
<keyword evidence="1" id="KW-0812">Transmembrane</keyword>
<name>A0A382ID92_9ZZZZ</name>